<accession>A0A4R5Q6W1</accession>
<dbReference type="OrthoDB" id="9773014at2"/>
<feature type="domain" description="DUF4159" evidence="1">
    <location>
        <begin position="561"/>
        <end position="766"/>
    </location>
</feature>
<dbReference type="InterPro" id="IPR029062">
    <property type="entry name" value="Class_I_gatase-like"/>
</dbReference>
<keyword evidence="3" id="KW-1185">Reference proteome</keyword>
<dbReference type="Gene3D" id="3.40.50.12140">
    <property type="entry name" value="Domain of unknown function DUF4159"/>
    <property type="match status" value="1"/>
</dbReference>
<dbReference type="AlphaFoldDB" id="A0A4R5Q6W1"/>
<dbReference type="CDD" id="cd03143">
    <property type="entry name" value="A4_beta-galactosidase_middle_domain"/>
    <property type="match status" value="1"/>
</dbReference>
<feature type="non-terminal residue" evidence="2">
    <location>
        <position position="1"/>
    </location>
</feature>
<gene>
    <name evidence="2" type="ORF">E2C06_33930</name>
</gene>
<comment type="caution">
    <text evidence="2">The sequence shown here is derived from an EMBL/GenBank/DDBJ whole genome shotgun (WGS) entry which is preliminary data.</text>
</comment>
<proteinExistence type="predicted"/>
<dbReference type="SUPFAM" id="SSF52317">
    <property type="entry name" value="Class I glutamine amidotransferase-like"/>
    <property type="match status" value="1"/>
</dbReference>
<evidence type="ECO:0000313" key="3">
    <source>
        <dbReference type="Proteomes" id="UP000295096"/>
    </source>
</evidence>
<dbReference type="PANTHER" id="PTHR37464">
    <property type="entry name" value="BLL2463 PROTEIN"/>
    <property type="match status" value="1"/>
</dbReference>
<dbReference type="EMBL" id="SMSJ01000146">
    <property type="protein sequence ID" value="TDH58178.1"/>
    <property type="molecule type" value="Genomic_DNA"/>
</dbReference>
<name>A0A4R5Q6W1_9PROT</name>
<evidence type="ECO:0000313" key="2">
    <source>
        <dbReference type="EMBL" id="TDH58178.1"/>
    </source>
</evidence>
<dbReference type="InterPro" id="IPR025297">
    <property type="entry name" value="DUF4159"/>
</dbReference>
<reference evidence="2 3" key="1">
    <citation type="journal article" date="2016" name="J. Microbiol.">
        <title>Dankookia rubra gen. nov., sp. nov., an alphaproteobacterium isolated from sediment of a shallow stream.</title>
        <authorList>
            <person name="Kim W.H."/>
            <person name="Kim D.H."/>
            <person name="Kang K."/>
            <person name="Ahn T.Y."/>
        </authorList>
    </citation>
    <scope>NUCLEOTIDE SEQUENCE [LARGE SCALE GENOMIC DNA]</scope>
    <source>
        <strain evidence="2 3">JCM30602</strain>
    </source>
</reference>
<dbReference type="Proteomes" id="UP000295096">
    <property type="component" value="Unassembled WGS sequence"/>
</dbReference>
<dbReference type="Pfam" id="PF13709">
    <property type="entry name" value="DUF4159"/>
    <property type="match status" value="1"/>
</dbReference>
<organism evidence="2 3">
    <name type="scientific">Dankookia rubra</name>
    <dbReference type="NCBI Taxonomy" id="1442381"/>
    <lineage>
        <taxon>Bacteria</taxon>
        <taxon>Pseudomonadati</taxon>
        <taxon>Pseudomonadota</taxon>
        <taxon>Alphaproteobacteria</taxon>
        <taxon>Acetobacterales</taxon>
        <taxon>Roseomonadaceae</taxon>
        <taxon>Dankookia</taxon>
    </lineage>
</organism>
<sequence length="786" mass="82626">GRRAALLATAPAETGDPPRVIGPMPAEDLRARLAALRPKPWAPDHAAALAAFQAWRGVNAGALSTLLVSDGVEHGAEAAGPFQAALAGAGSLTVARAEARPVRLLPPPLAEADRLRLRVQQLPLPTATEAVVLARTGDGRAIAQAPVAIPAEAAQGEAVLELPVELRNQVVRLEIEGETGAGAVALLDERFRRRPVGLLPPQEESADAPLIGDLFYLDRALAPFVELRRGPLDKLLARPIAVLALADRPVAEGAEREALTRWVERGGTLIRFAGPRVAERPDPLLPVPLRAERQLGGSLSWEQPQHLAPFPENSPFLGLPVPEEVTVERQVLAEPSPRLTERTWARLGDGTPLVTAEARGQGRIVLFHVTANAEWSNLPLSGLFVQMLRRIVALSAGIQGQEGDAPLAPLEVLDGFGRLGAAPPAAAPVAASAIETTPASPRNPPGWYGTPGQDAANAAYRRALNLGGAIPGPRAAPPPPPGAALLAIGGVPAERDLGPWLLAAALLLLAADLLIGLVLRGLLAVPRLARAGAVLLAVLAAAPAEAQRAPAAESDPALATRLAYVVTGDGSVDETQRMGLVGLSDFVNRRTAAALADPAAVTPGQDDLSFYPLLYWVILPDASQPEPQAVTALNDFMRHGGIILFDTRDEGSGEGFAAGARAALRRVTRDLAIPPLAPLSEDHVLKRSFYLLPDLPGRFAGGQVWVARDQDRANDSVSPVILGGHDWAAAWAIDARGNNPFAVIPGGTRQRSLAYRFGVNLVMYALTGNYKGDQVHVPAILERLGN</sequence>
<dbReference type="PANTHER" id="PTHR37464:SF1">
    <property type="entry name" value="BLL2463 PROTEIN"/>
    <property type="match status" value="1"/>
</dbReference>
<protein>
    <submittedName>
        <fullName evidence="2">DUF4159 domain-containing protein</fullName>
    </submittedName>
</protein>
<dbReference type="Gene3D" id="3.40.50.880">
    <property type="match status" value="1"/>
</dbReference>
<dbReference type="RefSeq" id="WP_133292971.1">
    <property type="nucleotide sequence ID" value="NZ_SMSJ01000146.1"/>
</dbReference>
<evidence type="ECO:0000259" key="1">
    <source>
        <dbReference type="Pfam" id="PF13709"/>
    </source>
</evidence>